<dbReference type="GO" id="GO:0004053">
    <property type="term" value="F:arginase activity"/>
    <property type="evidence" value="ECO:0007669"/>
    <property type="project" value="UniProtKB-UniRule"/>
</dbReference>
<dbReference type="InterPro" id="IPR023696">
    <property type="entry name" value="Ureohydrolase_dom_sf"/>
</dbReference>
<dbReference type="SUPFAM" id="SSF52768">
    <property type="entry name" value="Arginase/deacetylase"/>
    <property type="match status" value="1"/>
</dbReference>
<reference evidence="14" key="1">
    <citation type="submission" date="2020-02" db="EMBL/GenBank/DDBJ databases">
        <authorList>
            <person name="Meier V. D."/>
        </authorList>
    </citation>
    <scope>NUCLEOTIDE SEQUENCE</scope>
    <source>
        <strain evidence="14">AVDCRST_MAG28</strain>
    </source>
</reference>
<dbReference type="GO" id="GO:0030145">
    <property type="term" value="F:manganese ion binding"/>
    <property type="evidence" value="ECO:0007669"/>
    <property type="project" value="TreeGrafter"/>
</dbReference>
<dbReference type="InterPro" id="IPR014033">
    <property type="entry name" value="Arginase"/>
</dbReference>
<keyword evidence="6 12" id="KW-0378">Hydrolase</keyword>
<dbReference type="CDD" id="cd09989">
    <property type="entry name" value="Arginase"/>
    <property type="match status" value="1"/>
</dbReference>
<evidence type="ECO:0000256" key="8">
    <source>
        <dbReference type="ARBA" id="ARBA00047391"/>
    </source>
</evidence>
<feature type="binding site" evidence="10">
    <location>
        <position position="223"/>
    </location>
    <ligand>
        <name>Mn(2+)</name>
        <dbReference type="ChEBI" id="CHEBI:29035"/>
        <label>1</label>
    </ligand>
</feature>
<evidence type="ECO:0000256" key="4">
    <source>
        <dbReference type="ARBA" id="ARBA00022503"/>
    </source>
</evidence>
<dbReference type="PANTHER" id="PTHR43782">
    <property type="entry name" value="ARGINASE"/>
    <property type="match status" value="1"/>
</dbReference>
<comment type="catalytic activity">
    <reaction evidence="8 13">
        <text>L-arginine + H2O = urea + L-ornithine</text>
        <dbReference type="Rhea" id="RHEA:20569"/>
        <dbReference type="ChEBI" id="CHEBI:15377"/>
        <dbReference type="ChEBI" id="CHEBI:16199"/>
        <dbReference type="ChEBI" id="CHEBI:32682"/>
        <dbReference type="ChEBI" id="CHEBI:46911"/>
        <dbReference type="EC" id="3.5.3.1"/>
    </reaction>
</comment>
<dbReference type="Pfam" id="PF00491">
    <property type="entry name" value="Arginase"/>
    <property type="match status" value="1"/>
</dbReference>
<gene>
    <name evidence="14" type="ORF">AVDCRST_MAG28-382</name>
</gene>
<comment type="similarity">
    <text evidence="11 12">Belongs to the arginase family.</text>
</comment>
<evidence type="ECO:0000256" key="2">
    <source>
        <dbReference type="ARBA" id="ARBA00012168"/>
    </source>
</evidence>
<organism evidence="14">
    <name type="scientific">uncultured Rubrobacteraceae bacterium</name>
    <dbReference type="NCBI Taxonomy" id="349277"/>
    <lineage>
        <taxon>Bacteria</taxon>
        <taxon>Bacillati</taxon>
        <taxon>Actinomycetota</taxon>
        <taxon>Rubrobacteria</taxon>
        <taxon>Rubrobacterales</taxon>
        <taxon>Rubrobacteraceae</taxon>
        <taxon>environmental samples</taxon>
    </lineage>
</organism>
<accession>A0A6J4QFU5</accession>
<dbReference type="PRINTS" id="PR00116">
    <property type="entry name" value="ARGINASE"/>
</dbReference>
<feature type="binding site" evidence="10">
    <location>
        <position position="123"/>
    </location>
    <ligand>
        <name>Mn(2+)</name>
        <dbReference type="ChEBI" id="CHEBI:29035"/>
        <label>1</label>
    </ligand>
</feature>
<dbReference type="PROSITE" id="PS01053">
    <property type="entry name" value="ARGINASE_1"/>
    <property type="match status" value="1"/>
</dbReference>
<dbReference type="Gene3D" id="3.40.800.10">
    <property type="entry name" value="Ureohydrolase domain"/>
    <property type="match status" value="1"/>
</dbReference>
<sequence length="298" mass="31369">MGILGVPMDLGQDRRGVDMGPSAIRYARLNGTLQDLGYPVTDFGNVQTPVPETVEEEMGDNVAAICGVCEETAEKAARMLSDGLFPVFLGGDHSISIGTVSGVARSTASAGRTGVLWLDAHADFNTPDTSPSGNIHGMPLAILTGRGYPELVDIGGGTTVRGSDIVIVGLRSVDREERELLTRAGVNVYTMKDVDAYGVASVIRGALKNLSHLERIHLSFDLDVLDPEVAPGVGTPVRGGLTYREAHLIMELINEAGVVTSLDVVEVNPILDSRNGTAELAVELIGSLMGRQIIGLPG</sequence>
<feature type="binding site" evidence="10">
    <location>
        <position position="93"/>
    </location>
    <ligand>
        <name>Mn(2+)</name>
        <dbReference type="ChEBI" id="CHEBI:29035"/>
        <label>1</label>
    </ligand>
</feature>
<evidence type="ECO:0000256" key="10">
    <source>
        <dbReference type="PIRSR" id="PIRSR036979-1"/>
    </source>
</evidence>
<proteinExistence type="inferred from homology"/>
<feature type="binding site" evidence="10">
    <location>
        <position position="119"/>
    </location>
    <ligand>
        <name>Mn(2+)</name>
        <dbReference type="ChEBI" id="CHEBI:29035"/>
        <label>1</label>
    </ligand>
</feature>
<dbReference type="InterPro" id="IPR020855">
    <property type="entry name" value="Ureohydrolase_Mn_BS"/>
</dbReference>
<dbReference type="GO" id="GO:0005737">
    <property type="term" value="C:cytoplasm"/>
    <property type="evidence" value="ECO:0007669"/>
    <property type="project" value="TreeGrafter"/>
</dbReference>
<dbReference type="PROSITE" id="PS51409">
    <property type="entry name" value="ARGINASE_2"/>
    <property type="match status" value="1"/>
</dbReference>
<evidence type="ECO:0000313" key="14">
    <source>
        <dbReference type="EMBL" id="CAA9439599.1"/>
    </source>
</evidence>
<evidence type="ECO:0000256" key="7">
    <source>
        <dbReference type="ARBA" id="ARBA00023211"/>
    </source>
</evidence>
<evidence type="ECO:0000256" key="1">
    <source>
        <dbReference type="ARBA" id="ARBA00005098"/>
    </source>
</evidence>
<dbReference type="InterPro" id="IPR006035">
    <property type="entry name" value="Ureohydrolase"/>
</dbReference>
<evidence type="ECO:0000256" key="12">
    <source>
        <dbReference type="RuleBase" id="RU003684"/>
    </source>
</evidence>
<dbReference type="PIRSF" id="PIRSF036979">
    <property type="entry name" value="Arginase"/>
    <property type="match status" value="1"/>
</dbReference>
<feature type="binding site" evidence="10">
    <location>
        <position position="221"/>
    </location>
    <ligand>
        <name>Mn(2+)</name>
        <dbReference type="ChEBI" id="CHEBI:29035"/>
        <label>1</label>
    </ligand>
</feature>
<dbReference type="FunFam" id="3.40.800.10:FF:000012">
    <property type="entry name" value="Arginase"/>
    <property type="match status" value="1"/>
</dbReference>
<comment type="pathway">
    <text evidence="1">Nitrogen metabolism; urea cycle; L-ornithine and urea from L-arginine: step 1/1.</text>
</comment>
<dbReference type="AlphaFoldDB" id="A0A6J4QFU5"/>
<keyword evidence="4 13" id="KW-0056">Arginine metabolism</keyword>
<name>A0A6J4QFU5_9ACTN</name>
<evidence type="ECO:0000256" key="6">
    <source>
        <dbReference type="ARBA" id="ARBA00022801"/>
    </source>
</evidence>
<evidence type="ECO:0000256" key="3">
    <source>
        <dbReference type="ARBA" id="ARBA00018123"/>
    </source>
</evidence>
<comment type="cofactor">
    <cofactor evidence="10 13">
        <name>Mn(2+)</name>
        <dbReference type="ChEBI" id="CHEBI:29035"/>
    </cofactor>
    <text evidence="10 13">Binds 2 manganese ions per subunit.</text>
</comment>
<dbReference type="UniPathway" id="UPA00158">
    <property type="reaction ID" value="UER00270"/>
</dbReference>
<dbReference type="GO" id="GO:0000050">
    <property type="term" value="P:urea cycle"/>
    <property type="evidence" value="ECO:0007669"/>
    <property type="project" value="UniProtKB-UniPathway"/>
</dbReference>
<protein>
    <recommendedName>
        <fullName evidence="3 9">Arginase</fullName>
        <ecNumber evidence="2 9">3.5.3.1</ecNumber>
    </recommendedName>
</protein>
<dbReference type="NCBIfam" id="TIGR01229">
    <property type="entry name" value="rocF_arginase"/>
    <property type="match status" value="1"/>
</dbReference>
<evidence type="ECO:0000256" key="11">
    <source>
        <dbReference type="PROSITE-ProRule" id="PRU00742"/>
    </source>
</evidence>
<dbReference type="EC" id="3.5.3.1" evidence="2 9"/>
<dbReference type="EMBL" id="CADCVE010000007">
    <property type="protein sequence ID" value="CAA9439599.1"/>
    <property type="molecule type" value="Genomic_DNA"/>
</dbReference>
<evidence type="ECO:0000256" key="13">
    <source>
        <dbReference type="RuleBase" id="RU361159"/>
    </source>
</evidence>
<evidence type="ECO:0000256" key="9">
    <source>
        <dbReference type="NCBIfam" id="TIGR01229"/>
    </source>
</evidence>
<dbReference type="GO" id="GO:0006525">
    <property type="term" value="P:arginine metabolic process"/>
    <property type="evidence" value="ECO:0007669"/>
    <property type="project" value="UniProtKB-KW"/>
</dbReference>
<keyword evidence="7 10" id="KW-0464">Manganese</keyword>
<keyword evidence="5 10" id="KW-0479">Metal-binding</keyword>
<feature type="binding site" evidence="10">
    <location>
        <position position="121"/>
    </location>
    <ligand>
        <name>Mn(2+)</name>
        <dbReference type="ChEBI" id="CHEBI:29035"/>
        <label>1</label>
    </ligand>
</feature>
<evidence type="ECO:0000256" key="5">
    <source>
        <dbReference type="ARBA" id="ARBA00022723"/>
    </source>
</evidence>
<dbReference type="PANTHER" id="PTHR43782:SF3">
    <property type="entry name" value="ARGINASE"/>
    <property type="match status" value="1"/>
</dbReference>